<reference evidence="5 6" key="1">
    <citation type="submission" date="2019-04" db="EMBL/GenBank/DDBJ databases">
        <title>Cohnella sp. nov. isolated from preserved vegetables.</title>
        <authorList>
            <person name="Lin S.-Y."/>
            <person name="Hung M.-H."/>
            <person name="Young C.-C."/>
        </authorList>
    </citation>
    <scope>NUCLEOTIDE SEQUENCE [LARGE SCALE GENOMIC DNA]</scope>
    <source>
        <strain evidence="5 6">CC-MHH1044</strain>
    </source>
</reference>
<dbReference type="EMBL" id="SSOB01000038">
    <property type="protein sequence ID" value="THF74765.1"/>
    <property type="molecule type" value="Genomic_DNA"/>
</dbReference>
<accession>A0A4S4BJE1</accession>
<gene>
    <name evidence="5" type="ORF">E6C55_24200</name>
</gene>
<dbReference type="InterPro" id="IPR016059">
    <property type="entry name" value="DNA_ligase_ATP-dep_CS"/>
</dbReference>
<evidence type="ECO:0000313" key="5">
    <source>
        <dbReference type="EMBL" id="THF74765.1"/>
    </source>
</evidence>
<dbReference type="InterPro" id="IPR012309">
    <property type="entry name" value="DNA_ligase_ATP-dep_C"/>
</dbReference>
<proteinExistence type="predicted"/>
<keyword evidence="2 5" id="KW-0436">Ligase</keyword>
<dbReference type="GO" id="GO:0006297">
    <property type="term" value="P:nucleotide-excision repair, DNA gap filling"/>
    <property type="evidence" value="ECO:0007669"/>
    <property type="project" value="TreeGrafter"/>
</dbReference>
<dbReference type="GO" id="GO:0003677">
    <property type="term" value="F:DNA binding"/>
    <property type="evidence" value="ECO:0007669"/>
    <property type="project" value="InterPro"/>
</dbReference>
<evidence type="ECO:0000256" key="2">
    <source>
        <dbReference type="ARBA" id="ARBA00022598"/>
    </source>
</evidence>
<evidence type="ECO:0000313" key="6">
    <source>
        <dbReference type="Proteomes" id="UP000310636"/>
    </source>
</evidence>
<dbReference type="InterPro" id="IPR029710">
    <property type="entry name" value="LIG4"/>
</dbReference>
<dbReference type="InterPro" id="IPR012340">
    <property type="entry name" value="NA-bd_OB-fold"/>
</dbReference>
<dbReference type="CDD" id="cd07906">
    <property type="entry name" value="Adenylation_DNA_ligase_LigD_LigC"/>
    <property type="match status" value="1"/>
</dbReference>
<sequence>MGPIVPFEPILSDRIPTGDRWIYQIKWDGVRMLLHRDGGDVRLFNRKRSERTAQYPEFRHASPSSGGTSFILDGEMIAFDESKPSFPEVMRRDGLRRASGIEAAVRRIPVVYMAFDIVYCDGEWTTGCTLEQRQRLLNSVVKPGPLIQVTDSFPDGEALLHAMKARGMEGIVAKSLDSEYAPGGKDGRWVKIKLGFDLYAAAGGVTYRDGRVNALLLGLYAADGSFVFIGKAGGGSLTSEQWAQVDMLASLTQTARMPFSRKPDRVPDAVWIEPTLVVKVSFLEWTQGGTMRQPVIQAVMEGMEPAGCLLAQTPYSG</sequence>
<dbReference type="PANTHER" id="PTHR45997">
    <property type="entry name" value="DNA LIGASE 4"/>
    <property type="match status" value="1"/>
</dbReference>
<dbReference type="SUPFAM" id="SSF56091">
    <property type="entry name" value="DNA ligase/mRNA capping enzyme, catalytic domain"/>
    <property type="match status" value="1"/>
</dbReference>
<dbReference type="PROSITE" id="PS50160">
    <property type="entry name" value="DNA_LIGASE_A3"/>
    <property type="match status" value="1"/>
</dbReference>
<protein>
    <recommendedName>
        <fullName evidence="1">DNA ligase (ATP)</fullName>
        <ecNumber evidence="1">6.5.1.1</ecNumber>
    </recommendedName>
</protein>
<dbReference type="Gene3D" id="3.30.470.30">
    <property type="entry name" value="DNA ligase/mRNA capping enzyme"/>
    <property type="match status" value="1"/>
</dbReference>
<dbReference type="GO" id="GO:0006310">
    <property type="term" value="P:DNA recombination"/>
    <property type="evidence" value="ECO:0007669"/>
    <property type="project" value="InterPro"/>
</dbReference>
<dbReference type="Pfam" id="PF01068">
    <property type="entry name" value="DNA_ligase_A_M"/>
    <property type="match status" value="1"/>
</dbReference>
<dbReference type="RefSeq" id="WP_136372453.1">
    <property type="nucleotide sequence ID" value="NZ_SSOB01000038.1"/>
</dbReference>
<dbReference type="InterPro" id="IPR012310">
    <property type="entry name" value="DNA_ligase_ATP-dep_cent"/>
</dbReference>
<comment type="caution">
    <text evidence="5">The sequence shown here is derived from an EMBL/GenBank/DDBJ whole genome shotgun (WGS) entry which is preliminary data.</text>
</comment>
<dbReference type="OrthoDB" id="9802472at2"/>
<name>A0A4S4BJE1_9BACL</name>
<dbReference type="AlphaFoldDB" id="A0A4S4BJE1"/>
<comment type="catalytic activity">
    <reaction evidence="3">
        <text>ATP + (deoxyribonucleotide)n-3'-hydroxyl + 5'-phospho-(deoxyribonucleotide)m = (deoxyribonucleotide)n+m + AMP + diphosphate.</text>
        <dbReference type="EC" id="6.5.1.1"/>
    </reaction>
</comment>
<dbReference type="Proteomes" id="UP000310636">
    <property type="component" value="Unassembled WGS sequence"/>
</dbReference>
<dbReference type="PROSITE" id="PS00697">
    <property type="entry name" value="DNA_LIGASE_A1"/>
    <property type="match status" value="1"/>
</dbReference>
<dbReference type="GO" id="GO:0006303">
    <property type="term" value="P:double-strand break repair via nonhomologous end joining"/>
    <property type="evidence" value="ECO:0007669"/>
    <property type="project" value="TreeGrafter"/>
</dbReference>
<dbReference type="Pfam" id="PF04679">
    <property type="entry name" value="DNA_ligase_A_C"/>
    <property type="match status" value="1"/>
</dbReference>
<organism evidence="5 6">
    <name type="scientific">Cohnella fermenti</name>
    <dbReference type="NCBI Taxonomy" id="2565925"/>
    <lineage>
        <taxon>Bacteria</taxon>
        <taxon>Bacillati</taxon>
        <taxon>Bacillota</taxon>
        <taxon>Bacilli</taxon>
        <taxon>Bacillales</taxon>
        <taxon>Paenibacillaceae</taxon>
        <taxon>Cohnella</taxon>
    </lineage>
</organism>
<dbReference type="GO" id="GO:0005524">
    <property type="term" value="F:ATP binding"/>
    <property type="evidence" value="ECO:0007669"/>
    <property type="project" value="InterPro"/>
</dbReference>
<evidence type="ECO:0000256" key="1">
    <source>
        <dbReference type="ARBA" id="ARBA00012727"/>
    </source>
</evidence>
<keyword evidence="6" id="KW-1185">Reference proteome</keyword>
<dbReference type="SUPFAM" id="SSF50249">
    <property type="entry name" value="Nucleic acid-binding proteins"/>
    <property type="match status" value="1"/>
</dbReference>
<evidence type="ECO:0000259" key="4">
    <source>
        <dbReference type="PROSITE" id="PS50160"/>
    </source>
</evidence>
<dbReference type="CDD" id="cd07971">
    <property type="entry name" value="OBF_DNA_ligase_LigD"/>
    <property type="match status" value="1"/>
</dbReference>
<dbReference type="Gene3D" id="2.40.50.140">
    <property type="entry name" value="Nucleic acid-binding proteins"/>
    <property type="match status" value="1"/>
</dbReference>
<dbReference type="EC" id="6.5.1.1" evidence="1"/>
<dbReference type="PANTHER" id="PTHR45997:SF1">
    <property type="entry name" value="DNA LIGASE 4"/>
    <property type="match status" value="1"/>
</dbReference>
<dbReference type="GO" id="GO:0003910">
    <property type="term" value="F:DNA ligase (ATP) activity"/>
    <property type="evidence" value="ECO:0007669"/>
    <property type="project" value="UniProtKB-EC"/>
</dbReference>
<feature type="domain" description="ATP-dependent DNA ligase family profile" evidence="4">
    <location>
        <begin position="103"/>
        <end position="193"/>
    </location>
</feature>
<evidence type="ECO:0000256" key="3">
    <source>
        <dbReference type="ARBA" id="ARBA00034003"/>
    </source>
</evidence>